<dbReference type="PROSITE" id="PS50850">
    <property type="entry name" value="MFS"/>
    <property type="match status" value="1"/>
</dbReference>
<dbReference type="SUPFAM" id="SSF103473">
    <property type="entry name" value="MFS general substrate transporter"/>
    <property type="match status" value="1"/>
</dbReference>
<comment type="subcellular location">
    <subcellularLocation>
        <location evidence="1">Membrane</location>
        <topology evidence="1">Multi-pass membrane protein</topology>
    </subcellularLocation>
</comment>
<evidence type="ECO:0000313" key="8">
    <source>
        <dbReference type="EMBL" id="KAF2865689.1"/>
    </source>
</evidence>
<proteinExistence type="inferred from homology"/>
<feature type="transmembrane region" description="Helical" evidence="6">
    <location>
        <begin position="337"/>
        <end position="358"/>
    </location>
</feature>
<evidence type="ECO:0000256" key="3">
    <source>
        <dbReference type="ARBA" id="ARBA00022692"/>
    </source>
</evidence>
<name>A0A7C8HZ03_9PLEO</name>
<keyword evidence="9" id="KW-1185">Reference proteome</keyword>
<feature type="domain" description="Major facilitator superfamily (MFS) profile" evidence="7">
    <location>
        <begin position="26"/>
        <end position="462"/>
    </location>
</feature>
<comment type="caution">
    <text evidence="8">The sequence shown here is derived from an EMBL/GenBank/DDBJ whole genome shotgun (WGS) entry which is preliminary data.</text>
</comment>
<feature type="transmembrane region" description="Helical" evidence="6">
    <location>
        <begin position="98"/>
        <end position="118"/>
    </location>
</feature>
<dbReference type="PANTHER" id="PTHR48022:SF11">
    <property type="entry name" value="MONOSACCHARIDE TRANSPORTER (HXT8), PUTATIVE (AFU_ORTHOLOGUE AFUA_2G08120)-RELATED"/>
    <property type="match status" value="1"/>
</dbReference>
<sequence length="507" mass="55966">MANDMVQHGHSHQAQGRQFRKYNLMVILAMSFGSIAMGYSGSIIGSTLAQDSFYEYFELRTRPDGTGLLSAMNGLFQAGAFFGALCISWVGDRWGRKWSITAPALLVIFAGALLSGSVHIGMFLAFRFFSGMGSFWLLGAIPVWMTEIVPPRNRGLLVDIHSAALLFGYALASWCGFGFFHIKTIDAWRGPLALQCVPALIVVGVMKWLPESPRWLIQKGRHDQARRVLAKLHQPEEAAIEYTQIEAQLQLDSALPSTWASLITKPSYRKRTLYAVGLACGIQFTGVLVINNYGAIIYSGLGYEEDVILLFHAGFNTLAWVCGMIAMFIIDLFPRNVLVAFGTAMVTSCLTVEAALVANFPVGPDQNNTALRAAAAMTFCYIAFAQLFLDGTQYVYFAELFPNHLRAKGMTIGMASISLMNVMWLQVAPTAFKEITWKFYLCFIIPAYLFSIVCFFFYPNTKGLALEEIAALFGDEVGSECCALITRDDVNVRPTTSPPTENFCAIP</sequence>
<protein>
    <submittedName>
        <fullName evidence="8">General substrate transporter</fullName>
    </submittedName>
</protein>
<dbReference type="Gene3D" id="1.20.1250.20">
    <property type="entry name" value="MFS general substrate transporter like domains"/>
    <property type="match status" value="1"/>
</dbReference>
<gene>
    <name evidence="8" type="ORF">BDV95DRAFT_680251</name>
</gene>
<feature type="transmembrane region" description="Helical" evidence="6">
    <location>
        <begin position="437"/>
        <end position="458"/>
    </location>
</feature>
<evidence type="ECO:0000256" key="4">
    <source>
        <dbReference type="ARBA" id="ARBA00022989"/>
    </source>
</evidence>
<dbReference type="InterPro" id="IPR050360">
    <property type="entry name" value="MFS_Sugar_Transporters"/>
</dbReference>
<dbReference type="EMBL" id="JAADJZ010000031">
    <property type="protein sequence ID" value="KAF2865689.1"/>
    <property type="molecule type" value="Genomic_DNA"/>
</dbReference>
<dbReference type="InterPro" id="IPR020846">
    <property type="entry name" value="MFS_dom"/>
</dbReference>
<feature type="transmembrane region" description="Helical" evidence="6">
    <location>
        <begin position="370"/>
        <end position="389"/>
    </location>
</feature>
<dbReference type="InterPro" id="IPR005828">
    <property type="entry name" value="MFS_sugar_transport-like"/>
</dbReference>
<feature type="transmembrane region" description="Helical" evidence="6">
    <location>
        <begin position="273"/>
        <end position="301"/>
    </location>
</feature>
<keyword evidence="4 6" id="KW-1133">Transmembrane helix</keyword>
<dbReference type="GO" id="GO:0005351">
    <property type="term" value="F:carbohydrate:proton symporter activity"/>
    <property type="evidence" value="ECO:0007669"/>
    <property type="project" value="TreeGrafter"/>
</dbReference>
<evidence type="ECO:0000256" key="6">
    <source>
        <dbReference type="SAM" id="Phobius"/>
    </source>
</evidence>
<dbReference type="OrthoDB" id="6612291at2759"/>
<evidence type="ECO:0000256" key="2">
    <source>
        <dbReference type="ARBA" id="ARBA00010992"/>
    </source>
</evidence>
<feature type="transmembrane region" description="Helical" evidence="6">
    <location>
        <begin position="156"/>
        <end position="180"/>
    </location>
</feature>
<dbReference type="Pfam" id="PF00083">
    <property type="entry name" value="Sugar_tr"/>
    <property type="match status" value="1"/>
</dbReference>
<feature type="transmembrane region" description="Helical" evidence="6">
    <location>
        <begin position="307"/>
        <end position="330"/>
    </location>
</feature>
<keyword evidence="3 6" id="KW-0812">Transmembrane</keyword>
<evidence type="ECO:0000256" key="1">
    <source>
        <dbReference type="ARBA" id="ARBA00004141"/>
    </source>
</evidence>
<organism evidence="8 9">
    <name type="scientific">Massariosphaeria phaeospora</name>
    <dbReference type="NCBI Taxonomy" id="100035"/>
    <lineage>
        <taxon>Eukaryota</taxon>
        <taxon>Fungi</taxon>
        <taxon>Dikarya</taxon>
        <taxon>Ascomycota</taxon>
        <taxon>Pezizomycotina</taxon>
        <taxon>Dothideomycetes</taxon>
        <taxon>Pleosporomycetidae</taxon>
        <taxon>Pleosporales</taxon>
        <taxon>Pleosporales incertae sedis</taxon>
        <taxon>Massariosphaeria</taxon>
    </lineage>
</organism>
<dbReference type="GO" id="GO:0016020">
    <property type="term" value="C:membrane"/>
    <property type="evidence" value="ECO:0007669"/>
    <property type="project" value="UniProtKB-SubCell"/>
</dbReference>
<comment type="similarity">
    <text evidence="2">Belongs to the major facilitator superfamily. Sugar transporter (TC 2.A.1.1) family.</text>
</comment>
<dbReference type="InterPro" id="IPR036259">
    <property type="entry name" value="MFS_trans_sf"/>
</dbReference>
<evidence type="ECO:0000313" key="9">
    <source>
        <dbReference type="Proteomes" id="UP000481861"/>
    </source>
</evidence>
<feature type="transmembrane region" description="Helical" evidence="6">
    <location>
        <begin position="68"/>
        <end position="91"/>
    </location>
</feature>
<reference evidence="8 9" key="1">
    <citation type="submission" date="2020-01" db="EMBL/GenBank/DDBJ databases">
        <authorList>
            <consortium name="DOE Joint Genome Institute"/>
            <person name="Haridas S."/>
            <person name="Albert R."/>
            <person name="Binder M."/>
            <person name="Bloem J."/>
            <person name="Labutti K."/>
            <person name="Salamov A."/>
            <person name="Andreopoulos B."/>
            <person name="Baker S.E."/>
            <person name="Barry K."/>
            <person name="Bills G."/>
            <person name="Bluhm B.H."/>
            <person name="Cannon C."/>
            <person name="Castanera R."/>
            <person name="Culley D.E."/>
            <person name="Daum C."/>
            <person name="Ezra D."/>
            <person name="Gonzalez J.B."/>
            <person name="Henrissat B."/>
            <person name="Kuo A."/>
            <person name="Liang C."/>
            <person name="Lipzen A."/>
            <person name="Lutzoni F."/>
            <person name="Magnuson J."/>
            <person name="Mondo S."/>
            <person name="Nolan M."/>
            <person name="Ohm R."/>
            <person name="Pangilinan J."/>
            <person name="Park H.-J.H."/>
            <person name="Ramirez L."/>
            <person name="Alfaro M."/>
            <person name="Sun H."/>
            <person name="Tritt A."/>
            <person name="Yoshinaga Y."/>
            <person name="Zwiers L.-H.L."/>
            <person name="Turgeon B.G."/>
            <person name="Goodwin S.B."/>
            <person name="Spatafora J.W."/>
            <person name="Crous P.W."/>
            <person name="Grigoriev I.V."/>
        </authorList>
    </citation>
    <scope>NUCLEOTIDE SEQUENCE [LARGE SCALE GENOMIC DNA]</scope>
    <source>
        <strain evidence="8 9">CBS 611.86</strain>
    </source>
</reference>
<accession>A0A7C8HZ03</accession>
<dbReference type="AlphaFoldDB" id="A0A7C8HZ03"/>
<evidence type="ECO:0000259" key="7">
    <source>
        <dbReference type="PROSITE" id="PS50850"/>
    </source>
</evidence>
<dbReference type="Proteomes" id="UP000481861">
    <property type="component" value="Unassembled WGS sequence"/>
</dbReference>
<feature type="transmembrane region" description="Helical" evidence="6">
    <location>
        <begin position="24"/>
        <end position="48"/>
    </location>
</feature>
<dbReference type="PANTHER" id="PTHR48022">
    <property type="entry name" value="PLASTIDIC GLUCOSE TRANSPORTER 4"/>
    <property type="match status" value="1"/>
</dbReference>
<keyword evidence="5 6" id="KW-0472">Membrane</keyword>
<feature type="transmembrane region" description="Helical" evidence="6">
    <location>
        <begin position="410"/>
        <end position="431"/>
    </location>
</feature>
<evidence type="ECO:0000256" key="5">
    <source>
        <dbReference type="ARBA" id="ARBA00023136"/>
    </source>
</evidence>